<dbReference type="EMBL" id="PDEM01000033">
    <property type="protein sequence ID" value="PHZ83485.1"/>
    <property type="molecule type" value="Genomic_DNA"/>
</dbReference>
<comment type="caution">
    <text evidence="10">The sequence shown here is derived from an EMBL/GenBank/DDBJ whole genome shotgun (WGS) entry which is preliminary data.</text>
</comment>
<name>A0A2G4YMF1_9PROT</name>
<evidence type="ECO:0000313" key="10">
    <source>
        <dbReference type="EMBL" id="PHZ83485.1"/>
    </source>
</evidence>
<dbReference type="CDD" id="cd12119">
    <property type="entry name" value="ttLC_FACS_AlkK_like"/>
    <property type="match status" value="1"/>
</dbReference>
<dbReference type="GO" id="GO:0016874">
    <property type="term" value="F:ligase activity"/>
    <property type="evidence" value="ECO:0007669"/>
    <property type="project" value="UniProtKB-KW"/>
</dbReference>
<organism evidence="10 11">
    <name type="scientific">Paremcibacter congregatus</name>
    <dbReference type="NCBI Taxonomy" id="2043170"/>
    <lineage>
        <taxon>Bacteria</taxon>
        <taxon>Pseudomonadati</taxon>
        <taxon>Pseudomonadota</taxon>
        <taxon>Alphaproteobacteria</taxon>
        <taxon>Emcibacterales</taxon>
        <taxon>Emcibacteraceae</taxon>
        <taxon>Paremcibacter</taxon>
    </lineage>
</organism>
<dbReference type="EC" id="6.2.1.44" evidence="6"/>
<gene>
    <name evidence="10" type="ORF">CRD36_18195</name>
</gene>
<dbReference type="Proteomes" id="UP000229730">
    <property type="component" value="Unassembled WGS sequence"/>
</dbReference>
<dbReference type="GO" id="GO:0006631">
    <property type="term" value="P:fatty acid metabolic process"/>
    <property type="evidence" value="ECO:0007669"/>
    <property type="project" value="UniProtKB-KW"/>
</dbReference>
<comment type="similarity">
    <text evidence="1">Belongs to the ATP-dependent AMP-binding enzyme family.</text>
</comment>
<dbReference type="Gene3D" id="3.30.300.30">
    <property type="match status" value="1"/>
</dbReference>
<dbReference type="SUPFAM" id="SSF56801">
    <property type="entry name" value="Acetyl-CoA synthetase-like"/>
    <property type="match status" value="1"/>
</dbReference>
<evidence type="ECO:0000256" key="4">
    <source>
        <dbReference type="ARBA" id="ARBA00023098"/>
    </source>
</evidence>
<dbReference type="OrthoDB" id="9803968at2"/>
<comment type="catalytic activity">
    <reaction evidence="5">
        <text>3-(methylsulfanyl)propanoate + ATP + CoA = 3-(methylsulfanyl)propanoyl-CoA + AMP + diphosphate</text>
        <dbReference type="Rhea" id="RHEA:43052"/>
        <dbReference type="ChEBI" id="CHEBI:30616"/>
        <dbReference type="ChEBI" id="CHEBI:33019"/>
        <dbReference type="ChEBI" id="CHEBI:49016"/>
        <dbReference type="ChEBI" id="CHEBI:57287"/>
        <dbReference type="ChEBI" id="CHEBI:82815"/>
        <dbReference type="ChEBI" id="CHEBI:456215"/>
        <dbReference type="EC" id="6.2.1.44"/>
    </reaction>
    <physiologicalReaction direction="left-to-right" evidence="5">
        <dbReference type="Rhea" id="RHEA:43053"/>
    </physiologicalReaction>
</comment>
<keyword evidence="4" id="KW-0443">Lipid metabolism</keyword>
<dbReference type="InterPro" id="IPR025110">
    <property type="entry name" value="AMP-bd_C"/>
</dbReference>
<reference evidence="10 11" key="1">
    <citation type="submission" date="2017-10" db="EMBL/GenBank/DDBJ databases">
        <title>Frigbacter circumglobatus gen. nov. sp. nov., isolated from sediment cultured in situ.</title>
        <authorList>
            <person name="Zhao Z."/>
        </authorList>
    </citation>
    <scope>NUCLEOTIDE SEQUENCE [LARGE SCALE GENOMIC DNA]</scope>
    <source>
        <strain evidence="10 11">ZYL</strain>
    </source>
</reference>
<evidence type="ECO:0000256" key="7">
    <source>
        <dbReference type="ARBA" id="ARBA00067668"/>
    </source>
</evidence>
<dbReference type="PROSITE" id="PS00455">
    <property type="entry name" value="AMP_BINDING"/>
    <property type="match status" value="1"/>
</dbReference>
<evidence type="ECO:0000259" key="8">
    <source>
        <dbReference type="Pfam" id="PF00501"/>
    </source>
</evidence>
<dbReference type="Gene3D" id="3.40.50.12780">
    <property type="entry name" value="N-terminal domain of ligase-like"/>
    <property type="match status" value="1"/>
</dbReference>
<dbReference type="PANTHER" id="PTHR43859">
    <property type="entry name" value="ACYL-ACTIVATING ENZYME"/>
    <property type="match status" value="1"/>
</dbReference>
<dbReference type="Pfam" id="PF13193">
    <property type="entry name" value="AMP-binding_C"/>
    <property type="match status" value="1"/>
</dbReference>
<evidence type="ECO:0000256" key="5">
    <source>
        <dbReference type="ARBA" id="ARBA00051915"/>
    </source>
</evidence>
<protein>
    <recommendedName>
        <fullName evidence="7">3-methylmercaptopropionyl-CoA ligase</fullName>
        <ecNumber evidence="6">6.2.1.44</ecNumber>
    </recommendedName>
</protein>
<dbReference type="InterPro" id="IPR020845">
    <property type="entry name" value="AMP-binding_CS"/>
</dbReference>
<evidence type="ECO:0000256" key="2">
    <source>
        <dbReference type="ARBA" id="ARBA00022598"/>
    </source>
</evidence>
<keyword evidence="11" id="KW-1185">Reference proteome</keyword>
<feature type="domain" description="AMP-binding enzyme C-terminal" evidence="9">
    <location>
        <begin position="453"/>
        <end position="527"/>
    </location>
</feature>
<feature type="domain" description="AMP-dependent synthetase/ligase" evidence="8">
    <location>
        <begin position="27"/>
        <end position="403"/>
    </location>
</feature>
<dbReference type="Pfam" id="PF00501">
    <property type="entry name" value="AMP-binding"/>
    <property type="match status" value="1"/>
</dbReference>
<dbReference type="InterPro" id="IPR000873">
    <property type="entry name" value="AMP-dep_synth/lig_dom"/>
</dbReference>
<dbReference type="FunFam" id="3.30.300.30:FF:000008">
    <property type="entry name" value="2,3-dihydroxybenzoate-AMP ligase"/>
    <property type="match status" value="1"/>
</dbReference>
<keyword evidence="2 10" id="KW-0436">Ligase</keyword>
<dbReference type="AlphaFoldDB" id="A0A2G4YMF1"/>
<sequence length="546" mass="60155">MLGLMQDKPLQIATILQHAALYNRDIEVVTKAVEGGIHRSTYGEVADRSGQLAHALEVLGIQQGDCISTLAWNTYRHLELYFAVPAMGAVLNTVNPRLFPEQLSYILDHSDARVLFLDLTFVPLVEKLAAHFPRVEKYVIMTDRAHMPDSSLDNVLCYEDIIAGHDTSYAWPDLNENTAAGLCYTSGTTGHPKGVLYSHRSTILHSFCICTKDSLGIGNSDTVMPIVPMFHVNAWGIPYAAAMAGSKIVFPGAEMTGENFYNLLKNEECTTALGVPTIWLALLQYVKSLAPQDHSKLPIESFIIGGSAAAPSLIEDLESTFGATVLHAWGMTETSPLGSVNRPLKKHTGLTADEKLAIKVKQGRPPFGVEMKIVDDEDRELPRDGVAFGRLMVRGPWVAKSYFKQQDQNILDAEGYFDTGDVSTLDQDGYMTIVDRSKDVIKSGGEWISSIDLENVALGHPDVVEAAVIGIAHPKWQERPLLIITAEAGTSPTKESLLSYLDGKIAKWWTPDDVVFIDEMPHTATGKIQKLELRKMFKDYTLPDQT</sequence>
<accession>A0A2G4YMF1</accession>
<dbReference type="InParanoid" id="A0A2G4YMF1"/>
<keyword evidence="3" id="KW-0276">Fatty acid metabolism</keyword>
<evidence type="ECO:0000256" key="6">
    <source>
        <dbReference type="ARBA" id="ARBA00066616"/>
    </source>
</evidence>
<dbReference type="PANTHER" id="PTHR43859:SF4">
    <property type="entry name" value="BUTANOATE--COA LIGASE AAE1-RELATED"/>
    <property type="match status" value="1"/>
</dbReference>
<evidence type="ECO:0000256" key="1">
    <source>
        <dbReference type="ARBA" id="ARBA00006432"/>
    </source>
</evidence>
<evidence type="ECO:0000313" key="11">
    <source>
        <dbReference type="Proteomes" id="UP000229730"/>
    </source>
</evidence>
<evidence type="ECO:0000259" key="9">
    <source>
        <dbReference type="Pfam" id="PF13193"/>
    </source>
</evidence>
<dbReference type="InterPro" id="IPR042099">
    <property type="entry name" value="ANL_N_sf"/>
</dbReference>
<proteinExistence type="inferred from homology"/>
<dbReference type="RefSeq" id="WP_099475378.1">
    <property type="nucleotide sequence ID" value="NZ_CP041025.1"/>
</dbReference>
<dbReference type="InterPro" id="IPR045851">
    <property type="entry name" value="AMP-bd_C_sf"/>
</dbReference>
<dbReference type="NCBIfam" id="NF004837">
    <property type="entry name" value="PRK06187.1"/>
    <property type="match status" value="1"/>
</dbReference>
<evidence type="ECO:0000256" key="3">
    <source>
        <dbReference type="ARBA" id="ARBA00022832"/>
    </source>
</evidence>
<dbReference type="NCBIfam" id="NF004674">
    <property type="entry name" value="PRK06018.1"/>
    <property type="match status" value="1"/>
</dbReference>